<evidence type="ECO:0000256" key="7">
    <source>
        <dbReference type="ARBA" id="ARBA00022729"/>
    </source>
</evidence>
<evidence type="ECO:0000256" key="9">
    <source>
        <dbReference type="ARBA" id="ARBA00022837"/>
    </source>
</evidence>
<sequence>MAAAVARVCCCSRGPLQLLLPLLLLLCSAGASQGWNQEEKVLLREVQVLTLYKNQYTTYRRTFSAPQLQCIGGTADCASYVPAVVQCYNKGWDGYDVQWECKADLDNSYRFGKLEVNCEGYDYPNDPFILRGSCGLQYTLELTEEGQRKARSFGSYRSVDSQDTVGAGVGVIGIIIFGILVYGVYKLFLCDQRPRQSFSHGDDGHSGTYQQDYRRPPPPGFKSAFTGAGGIPGYDANSGPGFWSGLGTGGLLGYLAGSNRARSGSAYFNTWTGPTAAPPTYGNFSGSKPAESSGTRTTSGFGGTKRR</sequence>
<dbReference type="GO" id="GO:0005789">
    <property type="term" value="C:endoplasmic reticulum membrane"/>
    <property type="evidence" value="ECO:0007669"/>
    <property type="project" value="UniProtKB-SubCell"/>
</dbReference>
<feature type="region of interest" description="Disordered" evidence="14">
    <location>
        <begin position="198"/>
        <end position="226"/>
    </location>
</feature>
<evidence type="ECO:0000256" key="2">
    <source>
        <dbReference type="ARBA" id="ARBA00006833"/>
    </source>
</evidence>
<dbReference type="PANTHER" id="PTHR15929:SF0">
    <property type="entry name" value="STORE-OPERATED CALCIUM ENTRY-ASSOCIATED REGULATORY FACTOR"/>
    <property type="match status" value="1"/>
</dbReference>
<evidence type="ECO:0000256" key="15">
    <source>
        <dbReference type="SAM" id="Phobius"/>
    </source>
</evidence>
<comment type="subcellular location">
    <subcellularLocation>
        <location evidence="1">Endoplasmic reticulum membrane</location>
        <topology evidence="1">Single-pass type I membrane protein</topology>
    </subcellularLocation>
</comment>
<protein>
    <recommendedName>
        <fullName evidence="3">Store-operated calcium entry-associated regulatory factor</fullName>
    </recommendedName>
    <alternativeName>
        <fullName evidence="13">Transmembrane protein 66</fullName>
    </alternativeName>
</protein>
<reference evidence="17" key="1">
    <citation type="submission" date="2025-08" db="UniProtKB">
        <authorList>
            <consortium name="Ensembl"/>
        </authorList>
    </citation>
    <scope>IDENTIFICATION</scope>
</reference>
<keyword evidence="18" id="KW-1185">Reference proteome</keyword>
<dbReference type="AlphaFoldDB" id="A0A8D0HG86"/>
<organism evidence="17 18">
    <name type="scientific">Sphenodon punctatus</name>
    <name type="common">Tuatara</name>
    <name type="synonym">Hatteria punctata</name>
    <dbReference type="NCBI Taxonomy" id="8508"/>
    <lineage>
        <taxon>Eukaryota</taxon>
        <taxon>Metazoa</taxon>
        <taxon>Chordata</taxon>
        <taxon>Craniata</taxon>
        <taxon>Vertebrata</taxon>
        <taxon>Euteleostomi</taxon>
        <taxon>Lepidosauria</taxon>
        <taxon>Sphenodontia</taxon>
        <taxon>Sphenodontidae</taxon>
        <taxon>Sphenodon</taxon>
    </lineage>
</organism>
<evidence type="ECO:0000256" key="10">
    <source>
        <dbReference type="ARBA" id="ARBA00022989"/>
    </source>
</evidence>
<keyword evidence="12 15" id="KW-0472">Membrane</keyword>
<keyword evidence="4" id="KW-0813">Transport</keyword>
<keyword evidence="7 16" id="KW-0732">Signal</keyword>
<evidence type="ECO:0000256" key="3">
    <source>
        <dbReference type="ARBA" id="ARBA00016584"/>
    </source>
</evidence>
<evidence type="ECO:0000256" key="1">
    <source>
        <dbReference type="ARBA" id="ARBA00004115"/>
    </source>
</evidence>
<dbReference type="GeneTree" id="ENSGT00390000013419"/>
<evidence type="ECO:0000256" key="13">
    <source>
        <dbReference type="ARBA" id="ARBA00031116"/>
    </source>
</evidence>
<dbReference type="PANTHER" id="PTHR15929">
    <property type="entry name" value="STORE-OPERATED CALCIUM ENTRY-ASSOCIATED REGULATORY FACTOR"/>
    <property type="match status" value="1"/>
</dbReference>
<keyword evidence="8" id="KW-0256">Endoplasmic reticulum</keyword>
<dbReference type="InterPro" id="IPR009567">
    <property type="entry name" value="SARAF"/>
</dbReference>
<proteinExistence type="inferred from homology"/>
<evidence type="ECO:0000256" key="5">
    <source>
        <dbReference type="ARBA" id="ARBA00022568"/>
    </source>
</evidence>
<dbReference type="Ensembl" id="ENSSPUT00000025414.1">
    <property type="protein sequence ID" value="ENSSPUP00000023821.1"/>
    <property type="gene ID" value="ENSSPUG00000018276.1"/>
</dbReference>
<keyword evidence="10 15" id="KW-1133">Transmembrane helix</keyword>
<evidence type="ECO:0000256" key="16">
    <source>
        <dbReference type="SAM" id="SignalP"/>
    </source>
</evidence>
<evidence type="ECO:0000313" key="17">
    <source>
        <dbReference type="Ensembl" id="ENSSPUP00000023821.1"/>
    </source>
</evidence>
<evidence type="ECO:0000256" key="8">
    <source>
        <dbReference type="ARBA" id="ARBA00022824"/>
    </source>
</evidence>
<evidence type="ECO:0000256" key="4">
    <source>
        <dbReference type="ARBA" id="ARBA00022448"/>
    </source>
</evidence>
<evidence type="ECO:0000256" key="12">
    <source>
        <dbReference type="ARBA" id="ARBA00023136"/>
    </source>
</evidence>
<gene>
    <name evidence="17" type="primary">SARAF</name>
</gene>
<name>A0A8D0HG86_SPHPU</name>
<dbReference type="GO" id="GO:0140268">
    <property type="term" value="C:endoplasmic reticulum-plasma membrane contact site"/>
    <property type="evidence" value="ECO:0007669"/>
    <property type="project" value="Ensembl"/>
</dbReference>
<feature type="region of interest" description="Disordered" evidence="14">
    <location>
        <begin position="279"/>
        <end position="307"/>
    </location>
</feature>
<feature type="signal peptide" evidence="16">
    <location>
        <begin position="1"/>
        <end position="34"/>
    </location>
</feature>
<dbReference type="Pfam" id="PF06682">
    <property type="entry name" value="SARAF"/>
    <property type="match status" value="1"/>
</dbReference>
<evidence type="ECO:0000256" key="11">
    <source>
        <dbReference type="ARBA" id="ARBA00023065"/>
    </source>
</evidence>
<feature type="transmembrane region" description="Helical" evidence="15">
    <location>
        <begin position="165"/>
        <end position="185"/>
    </location>
</feature>
<comment type="similarity">
    <text evidence="2">Belongs to the SARAF family.</text>
</comment>
<evidence type="ECO:0000256" key="14">
    <source>
        <dbReference type="SAM" id="MobiDB-lite"/>
    </source>
</evidence>
<keyword evidence="11" id="KW-0406">Ion transport</keyword>
<evidence type="ECO:0000256" key="6">
    <source>
        <dbReference type="ARBA" id="ARBA00022692"/>
    </source>
</evidence>
<keyword evidence="9" id="KW-0106">Calcium</keyword>
<accession>A0A8D0HG86</accession>
<dbReference type="GO" id="GO:0006816">
    <property type="term" value="P:calcium ion transport"/>
    <property type="evidence" value="ECO:0007669"/>
    <property type="project" value="UniProtKB-KW"/>
</dbReference>
<dbReference type="OMA" id="WILKGSC"/>
<feature type="chain" id="PRO_5034353752" description="Store-operated calcium entry-associated regulatory factor" evidence="16">
    <location>
        <begin position="35"/>
        <end position="307"/>
    </location>
</feature>
<keyword evidence="6 15" id="KW-0812">Transmembrane</keyword>
<reference evidence="17" key="2">
    <citation type="submission" date="2025-09" db="UniProtKB">
        <authorList>
            <consortium name="Ensembl"/>
        </authorList>
    </citation>
    <scope>IDENTIFICATION</scope>
</reference>
<dbReference type="Proteomes" id="UP000694392">
    <property type="component" value="Unplaced"/>
</dbReference>
<keyword evidence="5" id="KW-0109">Calcium transport</keyword>
<evidence type="ECO:0000313" key="18">
    <source>
        <dbReference type="Proteomes" id="UP000694392"/>
    </source>
</evidence>
<dbReference type="GO" id="GO:2001256">
    <property type="term" value="P:regulation of store-operated calcium entry"/>
    <property type="evidence" value="ECO:0007669"/>
    <property type="project" value="Ensembl"/>
</dbReference>